<keyword evidence="3" id="KW-1003">Cell membrane</keyword>
<dbReference type="InterPro" id="IPR035906">
    <property type="entry name" value="MetI-like_sf"/>
</dbReference>
<dbReference type="GO" id="GO:0005886">
    <property type="term" value="C:plasma membrane"/>
    <property type="evidence" value="ECO:0007669"/>
    <property type="project" value="UniProtKB-SubCell"/>
</dbReference>
<dbReference type="AlphaFoldDB" id="A0AAW8TYZ9"/>
<dbReference type="RefSeq" id="WP_270596224.1">
    <property type="nucleotide sequence ID" value="NZ_JAQESC010000001.1"/>
</dbReference>
<feature type="transmembrane region" description="Helical" evidence="7">
    <location>
        <begin position="166"/>
        <end position="187"/>
    </location>
</feature>
<comment type="caution">
    <text evidence="9">The sequence shown here is derived from an EMBL/GenBank/DDBJ whole genome shotgun (WGS) entry which is preliminary data.</text>
</comment>
<dbReference type="GO" id="GO:0055085">
    <property type="term" value="P:transmembrane transport"/>
    <property type="evidence" value="ECO:0007669"/>
    <property type="project" value="InterPro"/>
</dbReference>
<evidence type="ECO:0000313" key="9">
    <source>
        <dbReference type="EMBL" id="MDT2808975.1"/>
    </source>
</evidence>
<evidence type="ECO:0000256" key="2">
    <source>
        <dbReference type="ARBA" id="ARBA00022448"/>
    </source>
</evidence>
<evidence type="ECO:0000256" key="5">
    <source>
        <dbReference type="ARBA" id="ARBA00022989"/>
    </source>
</evidence>
<accession>A0AAW8TYZ9</accession>
<reference evidence="9" key="1">
    <citation type="submission" date="2023-03" db="EMBL/GenBank/DDBJ databases">
        <authorList>
            <person name="Shen W."/>
            <person name="Cai J."/>
        </authorList>
    </citation>
    <scope>NUCLEOTIDE SEQUENCE</scope>
    <source>
        <strain evidence="9">B226-2</strain>
    </source>
</reference>
<comment type="subcellular location">
    <subcellularLocation>
        <location evidence="1 7">Cell membrane</location>
        <topology evidence="1 7">Multi-pass membrane protein</topology>
    </subcellularLocation>
</comment>
<dbReference type="SUPFAM" id="SSF161098">
    <property type="entry name" value="MetI-like"/>
    <property type="match status" value="1"/>
</dbReference>
<keyword evidence="2 7" id="KW-0813">Transport</keyword>
<dbReference type="PROSITE" id="PS50928">
    <property type="entry name" value="ABC_TM1"/>
    <property type="match status" value="1"/>
</dbReference>
<proteinExistence type="inferred from homology"/>
<evidence type="ECO:0000313" key="10">
    <source>
        <dbReference type="Proteomes" id="UP001256711"/>
    </source>
</evidence>
<dbReference type="Pfam" id="PF00528">
    <property type="entry name" value="BPD_transp_1"/>
    <property type="match status" value="1"/>
</dbReference>
<evidence type="ECO:0000256" key="4">
    <source>
        <dbReference type="ARBA" id="ARBA00022692"/>
    </source>
</evidence>
<protein>
    <submittedName>
        <fullName evidence="9">Sugar ABC transporter permease</fullName>
    </submittedName>
</protein>
<evidence type="ECO:0000256" key="1">
    <source>
        <dbReference type="ARBA" id="ARBA00004651"/>
    </source>
</evidence>
<keyword evidence="5 7" id="KW-1133">Transmembrane helix</keyword>
<evidence type="ECO:0000256" key="6">
    <source>
        <dbReference type="ARBA" id="ARBA00023136"/>
    </source>
</evidence>
<dbReference type="EMBL" id="JARQBJ010000001">
    <property type="protein sequence ID" value="MDT2808975.1"/>
    <property type="molecule type" value="Genomic_DNA"/>
</dbReference>
<dbReference type="PANTHER" id="PTHR30193">
    <property type="entry name" value="ABC TRANSPORTER PERMEASE PROTEIN"/>
    <property type="match status" value="1"/>
</dbReference>
<feature type="transmembrane region" description="Helical" evidence="7">
    <location>
        <begin position="83"/>
        <end position="105"/>
    </location>
</feature>
<dbReference type="Proteomes" id="UP001256711">
    <property type="component" value="Unassembled WGS sequence"/>
</dbReference>
<evidence type="ECO:0000256" key="3">
    <source>
        <dbReference type="ARBA" id="ARBA00022475"/>
    </source>
</evidence>
<dbReference type="Gene3D" id="1.10.3720.10">
    <property type="entry name" value="MetI-like"/>
    <property type="match status" value="1"/>
</dbReference>
<evidence type="ECO:0000256" key="7">
    <source>
        <dbReference type="RuleBase" id="RU363032"/>
    </source>
</evidence>
<organism evidence="9 10">
    <name type="scientific">Enterococcus asini</name>
    <dbReference type="NCBI Taxonomy" id="57732"/>
    <lineage>
        <taxon>Bacteria</taxon>
        <taxon>Bacillati</taxon>
        <taxon>Bacillota</taxon>
        <taxon>Bacilli</taxon>
        <taxon>Lactobacillales</taxon>
        <taxon>Enterococcaceae</taxon>
        <taxon>Enterococcus</taxon>
    </lineage>
</organism>
<dbReference type="InterPro" id="IPR000515">
    <property type="entry name" value="MetI-like"/>
</dbReference>
<feature type="transmembrane region" description="Helical" evidence="7">
    <location>
        <begin position="20"/>
        <end position="47"/>
    </location>
</feature>
<dbReference type="PANTHER" id="PTHR30193:SF37">
    <property type="entry name" value="INNER MEMBRANE ABC TRANSPORTER PERMEASE PROTEIN YCJO"/>
    <property type="match status" value="1"/>
</dbReference>
<evidence type="ECO:0000259" key="8">
    <source>
        <dbReference type="PROSITE" id="PS50928"/>
    </source>
</evidence>
<feature type="transmembrane region" description="Helical" evidence="7">
    <location>
        <begin position="117"/>
        <end position="137"/>
    </location>
</feature>
<dbReference type="InterPro" id="IPR051393">
    <property type="entry name" value="ABC_transporter_permease"/>
</dbReference>
<dbReference type="CDD" id="cd06261">
    <property type="entry name" value="TM_PBP2"/>
    <property type="match status" value="1"/>
</dbReference>
<feature type="domain" description="ABC transmembrane type-1" evidence="8">
    <location>
        <begin position="79"/>
        <end position="292"/>
    </location>
</feature>
<sequence>MEISKSPMFHKIKKDLNLKVASVVLTTPNFILFGLFFLIPAILGFYYSFTKYDGFIVSDFVGLNNYKTLFQDRTFLTSLRQTIIYALIAPTLSYTFSLMVSVLMTDRDLVGRNFLKALIYIPSLLSPIIVGITWRFLFGENFGYINFLLEKFGLEAVKWSSSGVPAMATILLAGIWGGLGTNMILILSRMSAIPKDLYESAELDGANQFQKFIQITFPMLKPVTFFVMLTSTIGAFKEFALVQTLTDGGPGDFTNFFVLYIYKTGFERQRVGYASAASMVLLVMLLVLSVIQMKFTNGGRIEE</sequence>
<gene>
    <name evidence="9" type="ORF">P7H43_00470</name>
</gene>
<name>A0AAW8TYZ9_9ENTE</name>
<feature type="transmembrane region" description="Helical" evidence="7">
    <location>
        <begin position="271"/>
        <end position="291"/>
    </location>
</feature>
<keyword evidence="6 7" id="KW-0472">Membrane</keyword>
<keyword evidence="4 7" id="KW-0812">Transmembrane</keyword>
<comment type="similarity">
    <text evidence="7">Belongs to the binding-protein-dependent transport system permease family.</text>
</comment>